<dbReference type="InterPro" id="IPR026444">
    <property type="entry name" value="Secre_tail"/>
</dbReference>
<dbReference type="Gene3D" id="3.90.1580.10">
    <property type="entry name" value="paralog of FGE (formylglycine-generating enzyme)"/>
    <property type="match status" value="1"/>
</dbReference>
<protein>
    <submittedName>
        <fullName evidence="4">SUMF1/EgtB/PvdO family nonheme iron enzyme</fullName>
    </submittedName>
</protein>
<feature type="signal peptide" evidence="1">
    <location>
        <begin position="1"/>
        <end position="24"/>
    </location>
</feature>
<dbReference type="Gene3D" id="2.60.40.4070">
    <property type="match status" value="1"/>
</dbReference>
<dbReference type="Pfam" id="PF03781">
    <property type="entry name" value="FGE-sulfatase"/>
    <property type="match status" value="1"/>
</dbReference>
<dbReference type="GO" id="GO:0120147">
    <property type="term" value="F:formylglycine-generating oxidase activity"/>
    <property type="evidence" value="ECO:0007669"/>
    <property type="project" value="TreeGrafter"/>
</dbReference>
<name>A0A948RVF6_UNCEI</name>
<comment type="caution">
    <text evidence="4">The sequence shown here is derived from an EMBL/GenBank/DDBJ whole genome shotgun (WGS) entry which is preliminary data.</text>
</comment>
<dbReference type="InterPro" id="IPR051043">
    <property type="entry name" value="Sulfatase_Mod_Factor_Kinase"/>
</dbReference>
<sequence>MQHRISGLLVLLIVTFAVPNPAEAAPEMVTVPAGVFIMGDGTSTCGINQRTVTLTRDFDICRHEVTNQEFMEALQWAYNSGYVTASTATVWDNLDGSTLVLLQMNNDFCEIQFNGAGIFYLRQSPSTQAQTAYPSGYNPASHPALMVTWYGAARYCDWLSLQDGLTRAYDHNGNWACHGGDPYGAEGYRLPTDAEWEYAAQYDDERIYPWGNQAPTCSLANSRNCVHWTAPAETYPGAPQALGLTEMAGNIFEWCNDWHVCELGTAPAIDPAGPGSGTYRVIHGGCWDHSSSYMPNALRPTNQNPNTSSFLLGFRAARTYDTSHAENQIGTTPVGLLAGNAPNPFVFSTSISFRVPASVSGAPLELRIYNPAGRLVRTLIDSYKPEGSYCIAWNGADNSGVPVAPGVYFYRLQWNGRSETQRMILAR</sequence>
<dbReference type="AlphaFoldDB" id="A0A948RVF6"/>
<keyword evidence="1" id="KW-0732">Signal</keyword>
<feature type="chain" id="PRO_5037521468" evidence="1">
    <location>
        <begin position="25"/>
        <end position="427"/>
    </location>
</feature>
<dbReference type="SUPFAM" id="SSF56436">
    <property type="entry name" value="C-type lectin-like"/>
    <property type="match status" value="1"/>
</dbReference>
<feature type="domain" description="FlgD/Vpr Ig-like" evidence="3">
    <location>
        <begin position="352"/>
        <end position="410"/>
    </location>
</feature>
<dbReference type="NCBIfam" id="TIGR04183">
    <property type="entry name" value="Por_Secre_tail"/>
    <property type="match status" value="1"/>
</dbReference>
<evidence type="ECO:0000259" key="2">
    <source>
        <dbReference type="Pfam" id="PF03781"/>
    </source>
</evidence>
<dbReference type="InterPro" id="IPR042095">
    <property type="entry name" value="SUMF_sf"/>
</dbReference>
<proteinExistence type="predicted"/>
<dbReference type="PANTHER" id="PTHR23150">
    <property type="entry name" value="SULFATASE MODIFYING FACTOR 1, 2"/>
    <property type="match status" value="1"/>
</dbReference>
<dbReference type="EMBL" id="JAHJDP010000034">
    <property type="protein sequence ID" value="MBU2690706.1"/>
    <property type="molecule type" value="Genomic_DNA"/>
</dbReference>
<evidence type="ECO:0000256" key="1">
    <source>
        <dbReference type="SAM" id="SignalP"/>
    </source>
</evidence>
<dbReference type="Pfam" id="PF13860">
    <property type="entry name" value="FlgD_ig"/>
    <property type="match status" value="1"/>
</dbReference>
<accession>A0A948RVF6</accession>
<feature type="domain" description="Sulfatase-modifying factor enzyme-like" evidence="2">
    <location>
        <begin position="25"/>
        <end position="318"/>
    </location>
</feature>
<reference evidence="4" key="1">
    <citation type="submission" date="2021-05" db="EMBL/GenBank/DDBJ databases">
        <title>Energy efficiency and biological interactions define the core microbiome of deep oligotrophic groundwater.</title>
        <authorList>
            <person name="Mehrshad M."/>
            <person name="Lopez-Fernandez M."/>
            <person name="Bell E."/>
            <person name="Bernier-Latmani R."/>
            <person name="Bertilsson S."/>
            <person name="Dopson M."/>
        </authorList>
    </citation>
    <scope>NUCLEOTIDE SEQUENCE</scope>
    <source>
        <strain evidence="4">Modern_marine.mb.64</strain>
    </source>
</reference>
<evidence type="ECO:0000313" key="5">
    <source>
        <dbReference type="Proteomes" id="UP000777784"/>
    </source>
</evidence>
<dbReference type="Proteomes" id="UP000777784">
    <property type="component" value="Unassembled WGS sequence"/>
</dbReference>
<gene>
    <name evidence="4" type="ORF">KJ970_07235</name>
</gene>
<organism evidence="4 5">
    <name type="scientific">Eiseniibacteriota bacterium</name>
    <dbReference type="NCBI Taxonomy" id="2212470"/>
    <lineage>
        <taxon>Bacteria</taxon>
        <taxon>Candidatus Eiseniibacteriota</taxon>
    </lineage>
</organism>
<dbReference type="InterPro" id="IPR016187">
    <property type="entry name" value="CTDL_fold"/>
</dbReference>
<dbReference type="InterPro" id="IPR025965">
    <property type="entry name" value="FlgD/Vpr_Ig-like"/>
</dbReference>
<evidence type="ECO:0000259" key="3">
    <source>
        <dbReference type="Pfam" id="PF13860"/>
    </source>
</evidence>
<dbReference type="PANTHER" id="PTHR23150:SF19">
    <property type="entry name" value="FORMYLGLYCINE-GENERATING ENZYME"/>
    <property type="match status" value="1"/>
</dbReference>
<evidence type="ECO:0000313" key="4">
    <source>
        <dbReference type="EMBL" id="MBU2690706.1"/>
    </source>
</evidence>
<dbReference type="InterPro" id="IPR005532">
    <property type="entry name" value="SUMF_dom"/>
</dbReference>